<accession>A0A8J2SHN2</accession>
<sequence>MVRHFPSFFLALNEAERVPFARHAKRMFRYFVIYHKRLGETQRHTHSHDYDSDDQEFISGIDEHLTRATDDLHKVTEYLLTKP</sequence>
<dbReference type="EMBL" id="CAKKNE010000003">
    <property type="protein sequence ID" value="CAH0370533.1"/>
    <property type="molecule type" value="Genomic_DNA"/>
</dbReference>
<dbReference type="AlphaFoldDB" id="A0A8J2SHN2"/>
<keyword evidence="2" id="KW-1185">Reference proteome</keyword>
<evidence type="ECO:0000313" key="1">
    <source>
        <dbReference type="EMBL" id="CAH0370533.1"/>
    </source>
</evidence>
<protein>
    <submittedName>
        <fullName evidence="1">Uncharacterized protein</fullName>
    </submittedName>
</protein>
<organism evidence="1 2">
    <name type="scientific">Pelagomonas calceolata</name>
    <dbReference type="NCBI Taxonomy" id="35677"/>
    <lineage>
        <taxon>Eukaryota</taxon>
        <taxon>Sar</taxon>
        <taxon>Stramenopiles</taxon>
        <taxon>Ochrophyta</taxon>
        <taxon>Pelagophyceae</taxon>
        <taxon>Pelagomonadales</taxon>
        <taxon>Pelagomonadaceae</taxon>
        <taxon>Pelagomonas</taxon>
    </lineage>
</organism>
<dbReference type="Proteomes" id="UP000789595">
    <property type="component" value="Unassembled WGS sequence"/>
</dbReference>
<name>A0A8J2SHN2_9STRA</name>
<comment type="caution">
    <text evidence="1">The sequence shown here is derived from an EMBL/GenBank/DDBJ whole genome shotgun (WGS) entry which is preliminary data.</text>
</comment>
<evidence type="ECO:0000313" key="2">
    <source>
        <dbReference type="Proteomes" id="UP000789595"/>
    </source>
</evidence>
<gene>
    <name evidence="1" type="ORF">PECAL_3P04290</name>
</gene>
<reference evidence="1" key="1">
    <citation type="submission" date="2021-11" db="EMBL/GenBank/DDBJ databases">
        <authorList>
            <consortium name="Genoscope - CEA"/>
            <person name="William W."/>
        </authorList>
    </citation>
    <scope>NUCLEOTIDE SEQUENCE</scope>
</reference>
<proteinExistence type="predicted"/>